<dbReference type="InterPro" id="IPR027256">
    <property type="entry name" value="P-typ_ATPase_IB"/>
</dbReference>
<dbReference type="SUPFAM" id="SSF81653">
    <property type="entry name" value="Calcium ATPase, transduction domain A"/>
    <property type="match status" value="1"/>
</dbReference>
<dbReference type="PROSITE" id="PS01047">
    <property type="entry name" value="HMA_1"/>
    <property type="match status" value="1"/>
</dbReference>
<reference evidence="13" key="1">
    <citation type="journal article" date="2019" name="Int. J. Syst. Evol. Microbiol.">
        <title>The Global Catalogue of Microorganisms (GCM) 10K type strain sequencing project: providing services to taxonomists for standard genome sequencing and annotation.</title>
        <authorList>
            <consortium name="The Broad Institute Genomics Platform"/>
            <consortium name="The Broad Institute Genome Sequencing Center for Infectious Disease"/>
            <person name="Wu L."/>
            <person name="Ma J."/>
        </authorList>
    </citation>
    <scope>NUCLEOTIDE SEQUENCE [LARGE SCALE GENOMIC DNA]</scope>
    <source>
        <strain evidence="13">CGMCC 1.12471</strain>
    </source>
</reference>
<dbReference type="InterPro" id="IPR023299">
    <property type="entry name" value="ATPase_P-typ_cyto_dom_N"/>
</dbReference>
<evidence type="ECO:0000256" key="1">
    <source>
        <dbReference type="ARBA" id="ARBA00004651"/>
    </source>
</evidence>
<evidence type="ECO:0000259" key="11">
    <source>
        <dbReference type="PROSITE" id="PS50846"/>
    </source>
</evidence>
<dbReference type="InterPro" id="IPR036163">
    <property type="entry name" value="HMA_dom_sf"/>
</dbReference>
<dbReference type="CDD" id="cd00371">
    <property type="entry name" value="HMA"/>
    <property type="match status" value="1"/>
</dbReference>
<dbReference type="Gene3D" id="3.40.50.1000">
    <property type="entry name" value="HAD superfamily/HAD-like"/>
    <property type="match status" value="1"/>
</dbReference>
<evidence type="ECO:0000256" key="2">
    <source>
        <dbReference type="ARBA" id="ARBA00006024"/>
    </source>
</evidence>
<dbReference type="SFLD" id="SFLDG00002">
    <property type="entry name" value="C1.7:_P-type_atpase_like"/>
    <property type="match status" value="1"/>
</dbReference>
<dbReference type="RefSeq" id="WP_377936580.1">
    <property type="nucleotide sequence ID" value="NZ_JBHUEA010000036.1"/>
</dbReference>
<keyword evidence="6 10" id="KW-0067">ATP-binding</keyword>
<feature type="transmembrane region" description="Helical" evidence="10">
    <location>
        <begin position="354"/>
        <end position="380"/>
    </location>
</feature>
<dbReference type="SUPFAM" id="SSF81665">
    <property type="entry name" value="Calcium ATPase, transmembrane domain M"/>
    <property type="match status" value="1"/>
</dbReference>
<evidence type="ECO:0000256" key="5">
    <source>
        <dbReference type="ARBA" id="ARBA00022741"/>
    </source>
</evidence>
<dbReference type="InterPro" id="IPR001757">
    <property type="entry name" value="P_typ_ATPase"/>
</dbReference>
<dbReference type="PRINTS" id="PR00119">
    <property type="entry name" value="CATATPASE"/>
</dbReference>
<evidence type="ECO:0000256" key="4">
    <source>
        <dbReference type="ARBA" id="ARBA00022723"/>
    </source>
</evidence>
<dbReference type="PANTHER" id="PTHR43520:SF8">
    <property type="entry name" value="P-TYPE CU(+) TRANSPORTER"/>
    <property type="match status" value="1"/>
</dbReference>
<evidence type="ECO:0000313" key="13">
    <source>
        <dbReference type="Proteomes" id="UP001597347"/>
    </source>
</evidence>
<dbReference type="InterPro" id="IPR018303">
    <property type="entry name" value="ATPase_P-typ_P_site"/>
</dbReference>
<dbReference type="InterPro" id="IPR023214">
    <property type="entry name" value="HAD_sf"/>
</dbReference>
<keyword evidence="3 10" id="KW-0812">Transmembrane</keyword>
<keyword evidence="13" id="KW-1185">Reference proteome</keyword>
<dbReference type="InterPro" id="IPR008250">
    <property type="entry name" value="ATPase_P-typ_transduc_dom_A_sf"/>
</dbReference>
<comment type="subcellular location">
    <subcellularLocation>
        <location evidence="1">Cell membrane</location>
        <topology evidence="1">Multi-pass membrane protein</topology>
    </subcellularLocation>
</comment>
<dbReference type="PANTHER" id="PTHR43520">
    <property type="entry name" value="ATP7, ISOFORM B"/>
    <property type="match status" value="1"/>
</dbReference>
<dbReference type="EMBL" id="JBHUEA010000036">
    <property type="protein sequence ID" value="MFD1722989.1"/>
    <property type="molecule type" value="Genomic_DNA"/>
</dbReference>
<feature type="transmembrane region" description="Helical" evidence="10">
    <location>
        <begin position="112"/>
        <end position="130"/>
    </location>
</feature>
<evidence type="ECO:0000256" key="10">
    <source>
        <dbReference type="RuleBase" id="RU362081"/>
    </source>
</evidence>
<feature type="transmembrane region" description="Helical" evidence="10">
    <location>
        <begin position="174"/>
        <end position="192"/>
    </location>
</feature>
<dbReference type="InterPro" id="IPR044492">
    <property type="entry name" value="P_typ_ATPase_HD_dom"/>
</dbReference>
<dbReference type="SFLD" id="SFLDF00027">
    <property type="entry name" value="p-type_atpase"/>
    <property type="match status" value="1"/>
</dbReference>
<organism evidence="12 13">
    <name type="scientific">Amnibacterium endophyticum</name>
    <dbReference type="NCBI Taxonomy" id="2109337"/>
    <lineage>
        <taxon>Bacteria</taxon>
        <taxon>Bacillati</taxon>
        <taxon>Actinomycetota</taxon>
        <taxon>Actinomycetes</taxon>
        <taxon>Micrococcales</taxon>
        <taxon>Microbacteriaceae</taxon>
        <taxon>Amnibacterium</taxon>
    </lineage>
</organism>
<dbReference type="InterPro" id="IPR017969">
    <property type="entry name" value="Heavy-metal-associated_CS"/>
</dbReference>
<keyword evidence="9 10" id="KW-0472">Membrane</keyword>
<feature type="transmembrane region" description="Helical" evidence="10">
    <location>
        <begin position="657"/>
        <end position="677"/>
    </location>
</feature>
<keyword evidence="8 10" id="KW-1133">Transmembrane helix</keyword>
<comment type="caution">
    <text evidence="12">The sequence shown here is derived from an EMBL/GenBank/DDBJ whole genome shotgun (WGS) entry which is preliminary data.</text>
</comment>
<evidence type="ECO:0000256" key="7">
    <source>
        <dbReference type="ARBA" id="ARBA00022967"/>
    </source>
</evidence>
<accession>A0ABW4LIH2</accession>
<keyword evidence="7" id="KW-1278">Translocase</keyword>
<evidence type="ECO:0000256" key="3">
    <source>
        <dbReference type="ARBA" id="ARBA00022692"/>
    </source>
</evidence>
<dbReference type="SUPFAM" id="SSF55008">
    <property type="entry name" value="HMA, heavy metal-associated domain"/>
    <property type="match status" value="1"/>
</dbReference>
<dbReference type="InterPro" id="IPR036412">
    <property type="entry name" value="HAD-like_sf"/>
</dbReference>
<keyword evidence="4 10" id="KW-0479">Metal-binding</keyword>
<dbReference type="Gene3D" id="2.70.150.10">
    <property type="entry name" value="Calcium-transporting ATPase, cytoplasmic transduction domain A"/>
    <property type="match status" value="1"/>
</dbReference>
<evidence type="ECO:0000256" key="8">
    <source>
        <dbReference type="ARBA" id="ARBA00022989"/>
    </source>
</evidence>
<evidence type="ECO:0000256" key="9">
    <source>
        <dbReference type="ARBA" id="ARBA00023136"/>
    </source>
</evidence>
<feature type="transmembrane region" description="Helical" evidence="10">
    <location>
        <begin position="683"/>
        <end position="704"/>
    </location>
</feature>
<dbReference type="InterPro" id="IPR059000">
    <property type="entry name" value="ATPase_P-type_domA"/>
</dbReference>
<dbReference type="Pfam" id="PF00702">
    <property type="entry name" value="Hydrolase"/>
    <property type="match status" value="1"/>
</dbReference>
<dbReference type="NCBIfam" id="TIGR01511">
    <property type="entry name" value="ATPase-IB1_Cu"/>
    <property type="match status" value="1"/>
</dbReference>
<dbReference type="SUPFAM" id="SSF56784">
    <property type="entry name" value="HAD-like"/>
    <property type="match status" value="1"/>
</dbReference>
<name>A0ABW4LIH2_9MICO</name>
<gene>
    <name evidence="12" type="ORF">ACFSBI_15675</name>
</gene>
<protein>
    <submittedName>
        <fullName evidence="12">Heavy metal translocating P-type ATPase</fullName>
    </submittedName>
</protein>
<dbReference type="InterPro" id="IPR023298">
    <property type="entry name" value="ATPase_P-typ_TM_dom_sf"/>
</dbReference>
<dbReference type="NCBIfam" id="TIGR01494">
    <property type="entry name" value="ATPase_P-type"/>
    <property type="match status" value="1"/>
</dbReference>
<dbReference type="NCBIfam" id="TIGR01525">
    <property type="entry name" value="ATPase-IB_hvy"/>
    <property type="match status" value="1"/>
</dbReference>
<dbReference type="Gene3D" id="3.40.1110.10">
    <property type="entry name" value="Calcium-transporting ATPase, cytoplasmic domain N"/>
    <property type="match status" value="1"/>
</dbReference>
<dbReference type="Pfam" id="PF00122">
    <property type="entry name" value="E1-E2_ATPase"/>
    <property type="match status" value="1"/>
</dbReference>
<dbReference type="InterPro" id="IPR006121">
    <property type="entry name" value="HMA_dom"/>
</dbReference>
<feature type="domain" description="HMA" evidence="11">
    <location>
        <begin position="8"/>
        <end position="70"/>
    </location>
</feature>
<dbReference type="SFLD" id="SFLDS00003">
    <property type="entry name" value="Haloacid_Dehalogenase"/>
    <property type="match status" value="1"/>
</dbReference>
<keyword evidence="10" id="KW-1003">Cell membrane</keyword>
<dbReference type="Pfam" id="PF00403">
    <property type="entry name" value="HMA"/>
    <property type="match status" value="1"/>
</dbReference>
<feature type="transmembrane region" description="Helical" evidence="10">
    <location>
        <begin position="85"/>
        <end position="106"/>
    </location>
</feature>
<comment type="similarity">
    <text evidence="2 10">Belongs to the cation transport ATPase (P-type) (TC 3.A.3) family. Type IB subfamily.</text>
</comment>
<feature type="transmembrane region" description="Helical" evidence="10">
    <location>
        <begin position="326"/>
        <end position="348"/>
    </location>
</feature>
<proteinExistence type="inferred from homology"/>
<evidence type="ECO:0000313" key="12">
    <source>
        <dbReference type="EMBL" id="MFD1722989.1"/>
    </source>
</evidence>
<dbReference type="Gene3D" id="3.30.70.100">
    <property type="match status" value="1"/>
</dbReference>
<feature type="transmembrane region" description="Helical" evidence="10">
    <location>
        <begin position="150"/>
        <end position="168"/>
    </location>
</feature>
<dbReference type="PROSITE" id="PS00154">
    <property type="entry name" value="ATPASE_E1_E2"/>
    <property type="match status" value="1"/>
</dbReference>
<dbReference type="Proteomes" id="UP001597347">
    <property type="component" value="Unassembled WGS sequence"/>
</dbReference>
<evidence type="ECO:0000256" key="6">
    <source>
        <dbReference type="ARBA" id="ARBA00022840"/>
    </source>
</evidence>
<keyword evidence="5 10" id="KW-0547">Nucleotide-binding</keyword>
<dbReference type="PROSITE" id="PS50846">
    <property type="entry name" value="HMA_2"/>
    <property type="match status" value="1"/>
</dbReference>
<sequence>MSAATDTRSVQLDITGMTCAACANRVERRLNRLPGATASVNLATETATVTGGPALEQLIRTVEAAGYGARPAAPRLREERDARRLVPRLVLAAVLALPTVLLTMLPALRGPASGWVALALAAPVVLWCAWPFHQGAVLAARHRSASMDTLISLGVTAASVASVAGVARGAVHDAYLEVAVVVPVLVLAGKVAERVARRRSGRALRALLQLNATQAVVLRDGREVLVAPTALAPGDRVVVRPGMTVPADGAVAEGRAAVDTALLTGEAVPVEVGPGDAVIGGSLVAGGSLLVTVERVGADTEVARLGRLVAQAQAGKAQAQRLADRVSAVFVPVVLGLALLALAGWSLVGDPGAGLGAAIATLVIACPCAPGLATPTALLVGTGRGAQLGVLIRGPEVLERLRRVDAIVLDKTGTLTTGRMTLEAVIPLAGHDEAVVRRLAAAAEQGSEHPVGRAIAGAGAGAAEEFRAAPGGGVAARVEGRHVLIGAPAWLAGEGVDAAPALPAVQEAEARGATAVVAAIDGEAAGVLVVADALRPEAAAAVAALVALGVEPVLATEDASGPAGAVAAATGIARVHARSTPQGKLDLVRALQTEGRVVAVAGDGVNDAAALAAAGLGIAMGGGTDAAAEAAGVVLLREDPLLVPEAVRLSRRTLRTIRVNLFWAFAYNAAALPVAMLGLLSPVIASGAMALSSVLVVGNSLRLARFRRAA</sequence>